<gene>
    <name evidence="1" type="ORF">ACFOW3_02425</name>
</gene>
<evidence type="ECO:0000313" key="1">
    <source>
        <dbReference type="EMBL" id="MFC3933472.1"/>
    </source>
</evidence>
<protein>
    <submittedName>
        <fullName evidence="1">Uncharacterized protein</fullName>
    </submittedName>
</protein>
<organism evidence="1 2">
    <name type="scientific">Acidovorax facilis</name>
    <dbReference type="NCBI Taxonomy" id="12917"/>
    <lineage>
        <taxon>Bacteria</taxon>
        <taxon>Pseudomonadati</taxon>
        <taxon>Pseudomonadota</taxon>
        <taxon>Betaproteobacteria</taxon>
        <taxon>Burkholderiales</taxon>
        <taxon>Comamonadaceae</taxon>
        <taxon>Acidovorax</taxon>
    </lineage>
</organism>
<comment type="caution">
    <text evidence="1">The sequence shown here is derived from an EMBL/GenBank/DDBJ whole genome shotgun (WGS) entry which is preliminary data.</text>
</comment>
<dbReference type="Proteomes" id="UP001595693">
    <property type="component" value="Unassembled WGS sequence"/>
</dbReference>
<proteinExistence type="predicted"/>
<dbReference type="RefSeq" id="WP_156358707.1">
    <property type="nucleotide sequence ID" value="NZ_JAMXAX010000189.1"/>
</dbReference>
<reference evidence="2" key="1">
    <citation type="journal article" date="2019" name="Int. J. Syst. Evol. Microbiol.">
        <title>The Global Catalogue of Microorganisms (GCM) 10K type strain sequencing project: providing services to taxonomists for standard genome sequencing and annotation.</title>
        <authorList>
            <consortium name="The Broad Institute Genomics Platform"/>
            <consortium name="The Broad Institute Genome Sequencing Center for Infectious Disease"/>
            <person name="Wu L."/>
            <person name="Ma J."/>
        </authorList>
    </citation>
    <scope>NUCLEOTIDE SEQUENCE [LARGE SCALE GENOMIC DNA]</scope>
    <source>
        <strain evidence="2">CCUG 2113</strain>
    </source>
</reference>
<name>A0ABV8D5M8_9BURK</name>
<keyword evidence="2" id="KW-1185">Reference proteome</keyword>
<accession>A0ABV8D5M8</accession>
<evidence type="ECO:0000313" key="2">
    <source>
        <dbReference type="Proteomes" id="UP001595693"/>
    </source>
</evidence>
<sequence length="96" mass="10362">METPTQKAQAAADAAARRTLEQAARFAEMHSTAKPWLSKTMRRPGGKPVLVRVDWPGVLRVFDPATGECLARSQVGDLYQLEGKTTAGEPGPGKKD</sequence>
<dbReference type="EMBL" id="JBHSAJ010000002">
    <property type="protein sequence ID" value="MFC3933472.1"/>
    <property type="molecule type" value="Genomic_DNA"/>
</dbReference>